<dbReference type="SUPFAM" id="SSF50715">
    <property type="entry name" value="Ribosomal protein L25-like"/>
    <property type="match status" value="1"/>
</dbReference>
<feature type="domain" description="tRNA synthetases class I (E and Q) anti-codon binding" evidence="18">
    <location>
        <begin position="777"/>
        <end position="850"/>
    </location>
</feature>
<dbReference type="InterPro" id="IPR011035">
    <property type="entry name" value="Ribosomal_bL25/Gln-tRNA_synth"/>
</dbReference>
<dbReference type="InterPro" id="IPR004526">
    <property type="entry name" value="Glu-tRNA-synth_arc/euk"/>
</dbReference>
<dbReference type="Gene3D" id="1.20.1050.130">
    <property type="match status" value="1"/>
</dbReference>
<keyword evidence="5" id="KW-0597">Phosphoprotein</keyword>
<dbReference type="GO" id="GO:0006424">
    <property type="term" value="P:glutamyl-tRNA aminoacylation"/>
    <property type="evidence" value="ECO:0007669"/>
    <property type="project" value="InterPro"/>
</dbReference>
<comment type="catalytic activity">
    <reaction evidence="12">
        <text>tRNA(Glu) + L-glutamate + ATP = L-glutamyl-tRNA(Glu) + AMP + diphosphate</text>
        <dbReference type="Rhea" id="RHEA:23540"/>
        <dbReference type="Rhea" id="RHEA-COMP:9663"/>
        <dbReference type="Rhea" id="RHEA-COMP:9680"/>
        <dbReference type="ChEBI" id="CHEBI:29985"/>
        <dbReference type="ChEBI" id="CHEBI:30616"/>
        <dbReference type="ChEBI" id="CHEBI:33019"/>
        <dbReference type="ChEBI" id="CHEBI:78442"/>
        <dbReference type="ChEBI" id="CHEBI:78520"/>
        <dbReference type="ChEBI" id="CHEBI:456215"/>
        <dbReference type="EC" id="6.1.1.17"/>
    </reaction>
</comment>
<comment type="caution">
    <text evidence="19">The sequence shown here is derived from an EMBL/GenBank/DDBJ whole genome shotgun (WGS) entry which is preliminary data.</text>
</comment>
<dbReference type="PANTHER" id="PTHR43097:SF5">
    <property type="entry name" value="GLUTAMATE--TRNA LIGASE"/>
    <property type="match status" value="1"/>
</dbReference>
<comment type="similarity">
    <text evidence="2">Belongs to the class-I aminoacyl-tRNA synthetase family. Glutamate--tRNA ligase type 2 subfamily.</text>
</comment>
<evidence type="ECO:0000313" key="19">
    <source>
        <dbReference type="EMBL" id="GFH53449.1"/>
    </source>
</evidence>
<feature type="region of interest" description="Disordered" evidence="14">
    <location>
        <begin position="47"/>
        <end position="109"/>
    </location>
</feature>
<dbReference type="FunFam" id="3.90.800.10:FF:000001">
    <property type="entry name" value="Glutamine--tRNA ligase"/>
    <property type="match status" value="1"/>
</dbReference>
<dbReference type="Pfam" id="PF00749">
    <property type="entry name" value="tRNA-synt_1c"/>
    <property type="match status" value="1"/>
</dbReference>
<dbReference type="EC" id="6.1.1.17" evidence="3"/>
<dbReference type="SUPFAM" id="SSF47616">
    <property type="entry name" value="GST C-terminal domain-like"/>
    <property type="match status" value="1"/>
</dbReference>
<evidence type="ECO:0000259" key="17">
    <source>
        <dbReference type="Pfam" id="PF03950"/>
    </source>
</evidence>
<evidence type="ECO:0000256" key="5">
    <source>
        <dbReference type="ARBA" id="ARBA00022553"/>
    </source>
</evidence>
<dbReference type="FunFam" id="2.40.240.10:FF:000004">
    <property type="entry name" value="Glutamyl-tRNA synthetase, cytoplasmic"/>
    <property type="match status" value="1"/>
</dbReference>
<dbReference type="PANTHER" id="PTHR43097">
    <property type="entry name" value="GLUTAMINE-TRNA LIGASE"/>
    <property type="match status" value="1"/>
</dbReference>
<accession>A0AAD3H847</accession>
<feature type="compositionally biased region" description="Basic and acidic residues" evidence="14">
    <location>
        <begin position="56"/>
        <end position="71"/>
    </location>
</feature>
<dbReference type="GO" id="GO:0004818">
    <property type="term" value="F:glutamate-tRNA ligase activity"/>
    <property type="evidence" value="ECO:0007669"/>
    <property type="project" value="UniProtKB-EC"/>
</dbReference>
<feature type="domain" description="Glutamyl/glutaminyl-tRNA synthetase class Ib anti-codon binding" evidence="17">
    <location>
        <begin position="677"/>
        <end position="762"/>
    </location>
</feature>
<dbReference type="InterPro" id="IPR001412">
    <property type="entry name" value="aa-tRNA-synth_I_CS"/>
</dbReference>
<evidence type="ECO:0000256" key="2">
    <source>
        <dbReference type="ARBA" id="ARBA00008927"/>
    </source>
</evidence>
<dbReference type="InterPro" id="IPR004046">
    <property type="entry name" value="GST_C"/>
</dbReference>
<dbReference type="Pfam" id="PF20974">
    <property type="entry name" value="tRNA-synt_1c_C2"/>
    <property type="match status" value="1"/>
</dbReference>
<keyword evidence="8 13" id="KW-0067">ATP-binding</keyword>
<evidence type="ECO:0000259" key="15">
    <source>
        <dbReference type="Pfam" id="PF00043"/>
    </source>
</evidence>
<dbReference type="InterPro" id="IPR020059">
    <property type="entry name" value="Glu/Gln-tRNA-synth_Ib_codon-bd"/>
</dbReference>
<evidence type="ECO:0000313" key="20">
    <source>
        <dbReference type="Proteomes" id="UP001054902"/>
    </source>
</evidence>
<dbReference type="PROSITE" id="PS00178">
    <property type="entry name" value="AA_TRNA_LIGASE_I"/>
    <property type="match status" value="1"/>
</dbReference>
<evidence type="ECO:0000256" key="8">
    <source>
        <dbReference type="ARBA" id="ARBA00022840"/>
    </source>
</evidence>
<dbReference type="EMBL" id="BLLK01000047">
    <property type="protein sequence ID" value="GFH53449.1"/>
    <property type="molecule type" value="Genomic_DNA"/>
</dbReference>
<feature type="domain" description="Glutamyl/glutaminyl-tRNA synthetase class Ib catalytic" evidence="16">
    <location>
        <begin position="371"/>
        <end position="674"/>
    </location>
</feature>
<keyword evidence="9 13" id="KW-0648">Protein biosynthesis</keyword>
<evidence type="ECO:0000256" key="6">
    <source>
        <dbReference type="ARBA" id="ARBA00022598"/>
    </source>
</evidence>
<keyword evidence="6 13" id="KW-0436">Ligase</keyword>
<gene>
    <name evidence="19" type="ORF">CTEN210_09925</name>
</gene>
<feature type="domain" description="Glutathione S-transferase C-terminal" evidence="15">
    <location>
        <begin position="255"/>
        <end position="324"/>
    </location>
</feature>
<protein>
    <recommendedName>
        <fullName evidence="3">glutamate--tRNA ligase</fullName>
        <ecNumber evidence="3">6.1.1.17</ecNumber>
    </recommendedName>
    <alternativeName>
        <fullName evidence="11">Glutamyl-tRNA synthetase</fullName>
    </alternativeName>
</protein>
<dbReference type="InterPro" id="IPR020061">
    <property type="entry name" value="Glu_tRNA_lig_a-bdl"/>
</dbReference>
<dbReference type="AlphaFoldDB" id="A0AAD3H847"/>
<dbReference type="InterPro" id="IPR049437">
    <property type="entry name" value="tRNA-synt_1c_C2"/>
</dbReference>
<dbReference type="GO" id="GO:0005524">
    <property type="term" value="F:ATP binding"/>
    <property type="evidence" value="ECO:0007669"/>
    <property type="project" value="UniProtKB-KW"/>
</dbReference>
<evidence type="ECO:0000259" key="18">
    <source>
        <dbReference type="Pfam" id="PF20974"/>
    </source>
</evidence>
<evidence type="ECO:0000256" key="14">
    <source>
        <dbReference type="SAM" id="MobiDB-lite"/>
    </source>
</evidence>
<dbReference type="HAMAP" id="MF_02076">
    <property type="entry name" value="Glu_tRNA_synth_type2"/>
    <property type="match status" value="1"/>
</dbReference>
<dbReference type="GO" id="GO:0005829">
    <property type="term" value="C:cytosol"/>
    <property type="evidence" value="ECO:0007669"/>
    <property type="project" value="TreeGrafter"/>
</dbReference>
<dbReference type="PRINTS" id="PR00987">
    <property type="entry name" value="TRNASYNTHGLU"/>
</dbReference>
<keyword evidence="7 13" id="KW-0547">Nucleotide-binding</keyword>
<dbReference type="NCBIfam" id="TIGR00463">
    <property type="entry name" value="gltX_arch"/>
    <property type="match status" value="1"/>
</dbReference>
<dbReference type="FunFam" id="3.40.50.620:FF:000037">
    <property type="entry name" value="Glutamine--tRNA ligase cytoplasmic"/>
    <property type="match status" value="1"/>
</dbReference>
<evidence type="ECO:0000256" key="9">
    <source>
        <dbReference type="ARBA" id="ARBA00022917"/>
    </source>
</evidence>
<evidence type="ECO:0000256" key="13">
    <source>
        <dbReference type="RuleBase" id="RU363037"/>
    </source>
</evidence>
<evidence type="ECO:0000256" key="7">
    <source>
        <dbReference type="ARBA" id="ARBA00022741"/>
    </source>
</evidence>
<keyword evidence="4" id="KW-0963">Cytoplasm</keyword>
<dbReference type="SUPFAM" id="SSF52374">
    <property type="entry name" value="Nucleotidylyl transferase"/>
    <property type="match status" value="1"/>
</dbReference>
<dbReference type="Gene3D" id="3.40.50.620">
    <property type="entry name" value="HUPs"/>
    <property type="match status" value="1"/>
</dbReference>
<evidence type="ECO:0000256" key="10">
    <source>
        <dbReference type="ARBA" id="ARBA00023146"/>
    </source>
</evidence>
<dbReference type="InterPro" id="IPR000924">
    <property type="entry name" value="Glu/Gln-tRNA-synth"/>
</dbReference>
<dbReference type="CDD" id="cd10289">
    <property type="entry name" value="GST_C_AaRS_like"/>
    <property type="match status" value="1"/>
</dbReference>
<keyword evidence="10 13" id="KW-0030">Aminoacyl-tRNA synthetase</keyword>
<dbReference type="Gene3D" id="1.10.1160.10">
    <property type="entry name" value="Glutamyl-trna Synthetase, Domain 2"/>
    <property type="match status" value="1"/>
</dbReference>
<reference evidence="19 20" key="1">
    <citation type="journal article" date="2021" name="Sci. Rep.">
        <title>The genome of the diatom Chaetoceros tenuissimus carries an ancient integrated fragment of an extant virus.</title>
        <authorList>
            <person name="Hongo Y."/>
            <person name="Kimura K."/>
            <person name="Takaki Y."/>
            <person name="Yoshida Y."/>
            <person name="Baba S."/>
            <person name="Kobayashi G."/>
            <person name="Nagasaki K."/>
            <person name="Hano T."/>
            <person name="Tomaru Y."/>
        </authorList>
    </citation>
    <scope>NUCLEOTIDE SEQUENCE [LARGE SCALE GENOMIC DNA]</scope>
    <source>
        <strain evidence="19 20">NIES-3715</strain>
    </source>
</reference>
<evidence type="ECO:0000256" key="1">
    <source>
        <dbReference type="ARBA" id="ARBA00004496"/>
    </source>
</evidence>
<dbReference type="InterPro" id="IPR050132">
    <property type="entry name" value="Gln/Glu-tRNA_Ligase"/>
</dbReference>
<proteinExistence type="inferred from homology"/>
<dbReference type="Pfam" id="PF03950">
    <property type="entry name" value="tRNA-synt_1c_C"/>
    <property type="match status" value="1"/>
</dbReference>
<dbReference type="GO" id="GO:0017102">
    <property type="term" value="C:methionyl glutamyl tRNA synthetase complex"/>
    <property type="evidence" value="ECO:0007669"/>
    <property type="project" value="TreeGrafter"/>
</dbReference>
<comment type="subcellular location">
    <subcellularLocation>
        <location evidence="1">Cytoplasm</location>
    </subcellularLocation>
</comment>
<evidence type="ECO:0000256" key="3">
    <source>
        <dbReference type="ARBA" id="ARBA00012835"/>
    </source>
</evidence>
<dbReference type="InterPro" id="IPR020058">
    <property type="entry name" value="Glu/Gln-tRNA-synth_Ib_cat-dom"/>
</dbReference>
<name>A0AAD3H847_9STRA</name>
<organism evidence="19 20">
    <name type="scientific">Chaetoceros tenuissimus</name>
    <dbReference type="NCBI Taxonomy" id="426638"/>
    <lineage>
        <taxon>Eukaryota</taxon>
        <taxon>Sar</taxon>
        <taxon>Stramenopiles</taxon>
        <taxon>Ochrophyta</taxon>
        <taxon>Bacillariophyta</taxon>
        <taxon>Coscinodiscophyceae</taxon>
        <taxon>Chaetocerotophycidae</taxon>
        <taxon>Chaetocerotales</taxon>
        <taxon>Chaetocerotaceae</taxon>
        <taxon>Chaetoceros</taxon>
    </lineage>
</organism>
<keyword evidence="20" id="KW-1185">Reference proteome</keyword>
<evidence type="ECO:0000256" key="12">
    <source>
        <dbReference type="ARBA" id="ARBA00048351"/>
    </source>
</evidence>
<dbReference type="Gene3D" id="2.40.240.10">
    <property type="entry name" value="Ribosomal Protein L25, Chain P"/>
    <property type="match status" value="2"/>
</dbReference>
<evidence type="ECO:0000259" key="16">
    <source>
        <dbReference type="Pfam" id="PF00749"/>
    </source>
</evidence>
<evidence type="ECO:0000256" key="11">
    <source>
        <dbReference type="ARBA" id="ARBA00030865"/>
    </source>
</evidence>
<evidence type="ECO:0000256" key="4">
    <source>
        <dbReference type="ARBA" id="ARBA00022490"/>
    </source>
</evidence>
<dbReference type="InterPro" id="IPR014729">
    <property type="entry name" value="Rossmann-like_a/b/a_fold"/>
</dbReference>
<dbReference type="InterPro" id="IPR036282">
    <property type="entry name" value="Glutathione-S-Trfase_C_sf"/>
</dbReference>
<dbReference type="Pfam" id="PF00043">
    <property type="entry name" value="GST_C"/>
    <property type="match status" value="1"/>
</dbReference>
<dbReference type="FunFam" id="1.10.1160.10:FF:000001">
    <property type="entry name" value="Glutamine--tRNA ligase"/>
    <property type="match status" value="1"/>
</dbReference>
<sequence length="883" mass="97986">MANLEELKAKVDTLAAKIVELKKADPVDKDAVGAAVKDLLDAKRTYAQNNNGIGVDGKEWQEPMSKAEKKKLEKAKKAAANADMVNGKQASDPNSASAQKKAAKKAEAKAKKAAMKAAGKSGEKPAAAAAAAPAKAGKAAPAKKTFIPSKSKLAPMQISFNPNAPLTDRPVVALTMAVLCNVTSDYSIISDHTRPGCALGLPDGRGELSGDAAIARYIARKSKSPMTDSLVGGDFEQTAIIDSWIDYTNTLSKFQQVRRVKAVSATLDRCLKQKTYVVGTTMTLADIALFAALGFPAQASDLTEVETILGADATPTKRWINMMRSCPALREATQLAMGISNDSEPVFDPSSLLDDLVPGMSPLEGATPGNVVTRFPPEPSGYLHIGHAKAVLMNEYYARRYKGRLIVRFDDTNPSKEKEEFQTSILEDLDMLGVKPDVVTFTSDYFETIRGYALYMIENGLAFMDDTPQEQMQKERMDRVNSKHRDQSVEDCKKYFDLMCSGDEEGLKWCLRAKIDMSSVNGTMRDPVMYRANHLPHHRAGTTFKAYPTYDLACPIVDSIEGVTHALRTTEYNDRDEQYQWIQSALGLRRTRIHAFSRLNFMYTELSKRKLTWFVENGYVTGWDDARFPTIRGVLRRGVDLKSLRAFILSQGASRRVVNMEWSKFWAENKKEIDLRAKRFMAIDKTNNVKLTVTNAPTAEENAFISTDFLPKDPSFGKRHVRIAKDVLLEKIDVEGIVEGENIVLMRWGVVKITKVDGDNLTGEYIPDGDFKAAKRKISWMADVKETLPVTLHEFDNLISKAKLEEDDNFKDHINPNTLATTEVIGDAGLQNLQKNDIIQLERRGYYRVDEPYINAEKGLQLFMVPDGKSKSMGGLTGKLAHR</sequence>
<dbReference type="Gene3D" id="3.90.800.10">
    <property type="entry name" value="Glutamyl-tRNA Synthetase, Domain 3"/>
    <property type="match status" value="1"/>
</dbReference>
<dbReference type="Proteomes" id="UP001054902">
    <property type="component" value="Unassembled WGS sequence"/>
</dbReference>
<dbReference type="InterPro" id="IPR020056">
    <property type="entry name" value="Rbsml_bL25/Gln-tRNA_synth_N"/>
</dbReference>